<reference evidence="3" key="1">
    <citation type="journal article" date="2019" name="Int. J. Syst. Evol. Microbiol.">
        <title>The Global Catalogue of Microorganisms (GCM) 10K type strain sequencing project: providing services to taxonomists for standard genome sequencing and annotation.</title>
        <authorList>
            <consortium name="The Broad Institute Genomics Platform"/>
            <consortium name="The Broad Institute Genome Sequencing Center for Infectious Disease"/>
            <person name="Wu L."/>
            <person name="Ma J."/>
        </authorList>
    </citation>
    <scope>NUCLEOTIDE SEQUENCE [LARGE SCALE GENOMIC DNA]</scope>
    <source>
        <strain evidence="3">JCM 17939</strain>
    </source>
</reference>
<organism evidence="2 3">
    <name type="scientific">Actinoallomurus vinaceus</name>
    <dbReference type="NCBI Taxonomy" id="1080074"/>
    <lineage>
        <taxon>Bacteria</taxon>
        <taxon>Bacillati</taxon>
        <taxon>Actinomycetota</taxon>
        <taxon>Actinomycetes</taxon>
        <taxon>Streptosporangiales</taxon>
        <taxon>Thermomonosporaceae</taxon>
        <taxon>Actinoallomurus</taxon>
    </lineage>
</organism>
<evidence type="ECO:0008006" key="4">
    <source>
        <dbReference type="Google" id="ProtNLM"/>
    </source>
</evidence>
<dbReference type="Proteomes" id="UP001501442">
    <property type="component" value="Unassembled WGS sequence"/>
</dbReference>
<feature type="compositionally biased region" description="Polar residues" evidence="1">
    <location>
        <begin position="46"/>
        <end position="55"/>
    </location>
</feature>
<name>A0ABP8UQD1_9ACTN</name>
<evidence type="ECO:0000313" key="2">
    <source>
        <dbReference type="EMBL" id="GAA4636909.1"/>
    </source>
</evidence>
<protein>
    <recommendedName>
        <fullName evidence="4">Chitin-binding type-2 domain-containing protein</fullName>
    </recommendedName>
</protein>
<comment type="caution">
    <text evidence="2">The sequence shown here is derived from an EMBL/GenBank/DDBJ whole genome shotgun (WGS) entry which is preliminary data.</text>
</comment>
<evidence type="ECO:0000256" key="1">
    <source>
        <dbReference type="SAM" id="MobiDB-lite"/>
    </source>
</evidence>
<keyword evidence="3" id="KW-1185">Reference proteome</keyword>
<dbReference type="PROSITE" id="PS51257">
    <property type="entry name" value="PROKAR_LIPOPROTEIN"/>
    <property type="match status" value="1"/>
</dbReference>
<gene>
    <name evidence="2" type="ORF">GCM10023196_088550</name>
</gene>
<feature type="region of interest" description="Disordered" evidence="1">
    <location>
        <begin position="19"/>
        <end position="86"/>
    </location>
</feature>
<sequence>MHRTVITLTLLGSLSVAGCSTDSQPTAQPATPPIASPTQAAAVAQGSPTPSPQQSRRAVRPTHPTARRAPRPTHTAAPTCGAPPNPDRLNFCGRGSKVYNPPADVRSYFECIPNFSNGRGYMVQCNDGAYSMSGGRPGTCSHHSGEGKPVLQG</sequence>
<proteinExistence type="predicted"/>
<accession>A0ABP8UQD1</accession>
<feature type="compositionally biased region" description="Basic residues" evidence="1">
    <location>
        <begin position="57"/>
        <end position="71"/>
    </location>
</feature>
<evidence type="ECO:0000313" key="3">
    <source>
        <dbReference type="Proteomes" id="UP001501442"/>
    </source>
</evidence>
<dbReference type="EMBL" id="BAABHK010000018">
    <property type="protein sequence ID" value="GAA4636909.1"/>
    <property type="molecule type" value="Genomic_DNA"/>
</dbReference>